<keyword evidence="2" id="KW-0378">Hydrolase</keyword>
<evidence type="ECO:0000313" key="2">
    <source>
        <dbReference type="EMBL" id="POM77326.1"/>
    </source>
</evidence>
<dbReference type="Proteomes" id="UP000237271">
    <property type="component" value="Unassembled WGS sequence"/>
</dbReference>
<feature type="chain" id="PRO_5015181052" evidence="1">
    <location>
        <begin position="16"/>
        <end position="204"/>
    </location>
</feature>
<accession>A0A2P4YHN9</accession>
<evidence type="ECO:0000256" key="1">
    <source>
        <dbReference type="SAM" id="SignalP"/>
    </source>
</evidence>
<keyword evidence="1" id="KW-0732">Signal</keyword>
<dbReference type="PROSITE" id="PS51257">
    <property type="entry name" value="PROKAR_LIPOPROTEIN"/>
    <property type="match status" value="1"/>
</dbReference>
<comment type="caution">
    <text evidence="2">The sequence shown here is derived from an EMBL/GenBank/DDBJ whole genome shotgun (WGS) entry which is preliminary data.</text>
</comment>
<dbReference type="OrthoDB" id="125225at2759"/>
<proteinExistence type="predicted"/>
<gene>
    <name evidence="2" type="ORF">PHPALM_5304</name>
</gene>
<feature type="signal peptide" evidence="1">
    <location>
        <begin position="1"/>
        <end position="15"/>
    </location>
</feature>
<protein>
    <submittedName>
        <fullName evidence="2">Glycoside hydrolase</fullName>
    </submittedName>
</protein>
<sequence length="204" mass="23379">MLKSCFTAVITIALGCTNTSLQTSGMTAPIKIVISFSTEDLVGQMTQIDISVLMADDTRTLYESARCHLRPSLLFGQQINAAALFHPDMVYESLLVIRLLPGFLGLPCGHERLRLLVKTRTMTRRWQMQLYEYDRHRRVFHERHNGTAGEERQYLSRVKVSARRVDKLKQQLGLYDNPVPGEANLEMVGTRRQRLSWHANRSFS</sequence>
<dbReference type="EMBL" id="NCKW01002712">
    <property type="protein sequence ID" value="POM77326.1"/>
    <property type="molecule type" value="Genomic_DNA"/>
</dbReference>
<reference evidence="2 3" key="1">
    <citation type="journal article" date="2017" name="Genome Biol. Evol.">
        <title>Phytophthora megakarya and P. palmivora, closely related causal agents of cacao black pod rot, underwent increases in genome sizes and gene numbers by different mechanisms.</title>
        <authorList>
            <person name="Ali S.S."/>
            <person name="Shao J."/>
            <person name="Lary D.J."/>
            <person name="Kronmiller B."/>
            <person name="Shen D."/>
            <person name="Strem M.D."/>
            <person name="Amoako-Attah I."/>
            <person name="Akrofi A.Y."/>
            <person name="Begoude B.A."/>
            <person name="Ten Hoopen G.M."/>
            <person name="Coulibaly K."/>
            <person name="Kebe B.I."/>
            <person name="Melnick R.L."/>
            <person name="Guiltinan M.J."/>
            <person name="Tyler B.M."/>
            <person name="Meinhardt L.W."/>
            <person name="Bailey B.A."/>
        </authorList>
    </citation>
    <scope>NUCLEOTIDE SEQUENCE [LARGE SCALE GENOMIC DNA]</scope>
    <source>
        <strain evidence="3">sbr112.9</strain>
    </source>
</reference>
<keyword evidence="3" id="KW-1185">Reference proteome</keyword>
<evidence type="ECO:0000313" key="3">
    <source>
        <dbReference type="Proteomes" id="UP000237271"/>
    </source>
</evidence>
<dbReference type="AlphaFoldDB" id="A0A2P4YHN9"/>
<name>A0A2P4YHN9_9STRA</name>
<dbReference type="GO" id="GO:0016787">
    <property type="term" value="F:hydrolase activity"/>
    <property type="evidence" value="ECO:0007669"/>
    <property type="project" value="UniProtKB-KW"/>
</dbReference>
<organism evidence="2 3">
    <name type="scientific">Phytophthora palmivora</name>
    <dbReference type="NCBI Taxonomy" id="4796"/>
    <lineage>
        <taxon>Eukaryota</taxon>
        <taxon>Sar</taxon>
        <taxon>Stramenopiles</taxon>
        <taxon>Oomycota</taxon>
        <taxon>Peronosporomycetes</taxon>
        <taxon>Peronosporales</taxon>
        <taxon>Peronosporaceae</taxon>
        <taxon>Phytophthora</taxon>
    </lineage>
</organism>